<organism evidence="1 2">
    <name type="scientific">Nephila pilipes</name>
    <name type="common">Giant wood spider</name>
    <name type="synonym">Nephila maculata</name>
    <dbReference type="NCBI Taxonomy" id="299642"/>
    <lineage>
        <taxon>Eukaryota</taxon>
        <taxon>Metazoa</taxon>
        <taxon>Ecdysozoa</taxon>
        <taxon>Arthropoda</taxon>
        <taxon>Chelicerata</taxon>
        <taxon>Arachnida</taxon>
        <taxon>Araneae</taxon>
        <taxon>Araneomorphae</taxon>
        <taxon>Entelegynae</taxon>
        <taxon>Araneoidea</taxon>
        <taxon>Nephilidae</taxon>
        <taxon>Nephila</taxon>
    </lineage>
</organism>
<sequence>MKRNICLLFVACLDRKKKGTEATLRSSAMRVTVLEIITSVNSSEKCTTNIHTKSKQSLCTLMKSCKKGSIDVLEKVSVTLSG</sequence>
<proteinExistence type="predicted"/>
<gene>
    <name evidence="1" type="ORF">NPIL_414731</name>
</gene>
<evidence type="ECO:0000313" key="1">
    <source>
        <dbReference type="EMBL" id="GFS29614.1"/>
    </source>
</evidence>
<protein>
    <submittedName>
        <fullName evidence="1">Uncharacterized protein</fullName>
    </submittedName>
</protein>
<accession>A0A8X6M874</accession>
<comment type="caution">
    <text evidence="1">The sequence shown here is derived from an EMBL/GenBank/DDBJ whole genome shotgun (WGS) entry which is preliminary data.</text>
</comment>
<dbReference type="AlphaFoldDB" id="A0A8X6M874"/>
<reference evidence="1" key="1">
    <citation type="submission" date="2020-08" db="EMBL/GenBank/DDBJ databases">
        <title>Multicomponent nature underlies the extraordinary mechanical properties of spider dragline silk.</title>
        <authorList>
            <person name="Kono N."/>
            <person name="Nakamura H."/>
            <person name="Mori M."/>
            <person name="Yoshida Y."/>
            <person name="Ohtoshi R."/>
            <person name="Malay A.D."/>
            <person name="Moran D.A.P."/>
            <person name="Tomita M."/>
            <person name="Numata K."/>
            <person name="Arakawa K."/>
        </authorList>
    </citation>
    <scope>NUCLEOTIDE SEQUENCE</scope>
</reference>
<dbReference type="Proteomes" id="UP000887013">
    <property type="component" value="Unassembled WGS sequence"/>
</dbReference>
<dbReference type="EMBL" id="BMAW01041576">
    <property type="protein sequence ID" value="GFS29614.1"/>
    <property type="molecule type" value="Genomic_DNA"/>
</dbReference>
<keyword evidence="2" id="KW-1185">Reference proteome</keyword>
<name>A0A8X6M874_NEPPI</name>
<evidence type="ECO:0000313" key="2">
    <source>
        <dbReference type="Proteomes" id="UP000887013"/>
    </source>
</evidence>